<gene>
    <name evidence="1" type="ORF">LOK49_LG09G00984</name>
</gene>
<sequence length="83" mass="9026">MASLICISPQAKLENLHRPGQDQGDLYASSQLHHDRGKIVSQIKSEGDVLCKGESVVVIESDMDVETFYDGILAAIVVGEEKI</sequence>
<accession>A0ACC0GNP6</accession>
<dbReference type="EMBL" id="CM045765">
    <property type="protein sequence ID" value="KAI8001106.1"/>
    <property type="molecule type" value="Genomic_DNA"/>
</dbReference>
<proteinExistence type="predicted"/>
<reference evidence="1 2" key="1">
    <citation type="journal article" date="2022" name="Plant J.">
        <title>Chromosome-level genome of Camellia lanceoleosa provides a valuable resource for understanding genome evolution and self-incompatibility.</title>
        <authorList>
            <person name="Gong W."/>
            <person name="Xiao S."/>
            <person name="Wang L."/>
            <person name="Liao Z."/>
            <person name="Chang Y."/>
            <person name="Mo W."/>
            <person name="Hu G."/>
            <person name="Li W."/>
            <person name="Zhao G."/>
            <person name="Zhu H."/>
            <person name="Hu X."/>
            <person name="Ji K."/>
            <person name="Xiang X."/>
            <person name="Song Q."/>
            <person name="Yuan D."/>
            <person name="Jin S."/>
            <person name="Zhang L."/>
        </authorList>
    </citation>
    <scope>NUCLEOTIDE SEQUENCE [LARGE SCALE GENOMIC DNA]</scope>
    <source>
        <strain evidence="1">SQ_2022a</strain>
    </source>
</reference>
<comment type="caution">
    <text evidence="1">The sequence shown here is derived from an EMBL/GenBank/DDBJ whole genome shotgun (WGS) entry which is preliminary data.</text>
</comment>
<dbReference type="Proteomes" id="UP001060215">
    <property type="component" value="Chromosome 8"/>
</dbReference>
<evidence type="ECO:0000313" key="2">
    <source>
        <dbReference type="Proteomes" id="UP001060215"/>
    </source>
</evidence>
<evidence type="ECO:0000313" key="1">
    <source>
        <dbReference type="EMBL" id="KAI8001106.1"/>
    </source>
</evidence>
<keyword evidence="2" id="KW-1185">Reference proteome</keyword>
<name>A0ACC0GNP6_9ERIC</name>
<protein>
    <submittedName>
        <fullName evidence="1">Uncharacterized protein</fullName>
    </submittedName>
</protein>
<organism evidence="1 2">
    <name type="scientific">Camellia lanceoleosa</name>
    <dbReference type="NCBI Taxonomy" id="1840588"/>
    <lineage>
        <taxon>Eukaryota</taxon>
        <taxon>Viridiplantae</taxon>
        <taxon>Streptophyta</taxon>
        <taxon>Embryophyta</taxon>
        <taxon>Tracheophyta</taxon>
        <taxon>Spermatophyta</taxon>
        <taxon>Magnoliopsida</taxon>
        <taxon>eudicotyledons</taxon>
        <taxon>Gunneridae</taxon>
        <taxon>Pentapetalae</taxon>
        <taxon>asterids</taxon>
        <taxon>Ericales</taxon>
        <taxon>Theaceae</taxon>
        <taxon>Camellia</taxon>
    </lineage>
</organism>